<dbReference type="OrthoDB" id="9782128at2"/>
<reference evidence="2" key="1">
    <citation type="submission" date="2018-12" db="EMBL/GenBank/DDBJ databases">
        <authorList>
            <person name="Sun L."/>
            <person name="Chen Z."/>
        </authorList>
    </citation>
    <scope>NUCLEOTIDE SEQUENCE [LARGE SCALE GENOMIC DNA]</scope>
    <source>
        <strain evidence="2">3-2-2</strain>
    </source>
</reference>
<evidence type="ECO:0000256" key="1">
    <source>
        <dbReference type="PIRSR" id="PIRSR613078-2"/>
    </source>
</evidence>
<evidence type="ECO:0000313" key="3">
    <source>
        <dbReference type="Proteomes" id="UP000287156"/>
    </source>
</evidence>
<dbReference type="SMART" id="SM00855">
    <property type="entry name" value="PGAM"/>
    <property type="match status" value="1"/>
</dbReference>
<comment type="caution">
    <text evidence="2">The sequence shown here is derived from an EMBL/GenBank/DDBJ whole genome shotgun (WGS) entry which is preliminary data.</text>
</comment>
<dbReference type="GO" id="GO:0016791">
    <property type="term" value="F:phosphatase activity"/>
    <property type="evidence" value="ECO:0007669"/>
    <property type="project" value="TreeGrafter"/>
</dbReference>
<dbReference type="RefSeq" id="WP_126051447.1">
    <property type="nucleotide sequence ID" value="NZ_QYTV02000006.1"/>
</dbReference>
<feature type="binding site" evidence="1">
    <location>
        <begin position="7"/>
        <end position="14"/>
    </location>
    <ligand>
        <name>substrate</name>
    </ligand>
</feature>
<dbReference type="PANTHER" id="PTHR48100">
    <property type="entry name" value="BROAD-SPECIFICITY PHOSPHATASE YOR283W-RELATED"/>
    <property type="match status" value="1"/>
</dbReference>
<name>A0A429XX67_9BACI</name>
<dbReference type="SUPFAM" id="SSF53254">
    <property type="entry name" value="Phosphoglycerate mutase-like"/>
    <property type="match status" value="1"/>
</dbReference>
<organism evidence="2 3">
    <name type="scientific">Siminovitchia acidinfaciens</name>
    <dbReference type="NCBI Taxonomy" id="2321395"/>
    <lineage>
        <taxon>Bacteria</taxon>
        <taxon>Bacillati</taxon>
        <taxon>Bacillota</taxon>
        <taxon>Bacilli</taxon>
        <taxon>Bacillales</taxon>
        <taxon>Bacillaceae</taxon>
        <taxon>Siminovitchia</taxon>
    </lineage>
</organism>
<dbReference type="Gene3D" id="3.40.50.1240">
    <property type="entry name" value="Phosphoglycerate mutase-like"/>
    <property type="match status" value="1"/>
</dbReference>
<dbReference type="PANTHER" id="PTHR48100:SF1">
    <property type="entry name" value="HISTIDINE PHOSPHATASE FAMILY PROTEIN-RELATED"/>
    <property type="match status" value="1"/>
</dbReference>
<keyword evidence="3" id="KW-1185">Reference proteome</keyword>
<gene>
    <name evidence="2" type="ORF">D4T97_014395</name>
</gene>
<dbReference type="Pfam" id="PF00300">
    <property type="entry name" value="His_Phos_1"/>
    <property type="match status" value="1"/>
</dbReference>
<dbReference type="InterPro" id="IPR029033">
    <property type="entry name" value="His_PPase_superfam"/>
</dbReference>
<proteinExistence type="predicted"/>
<dbReference type="EMBL" id="QYTV02000006">
    <property type="protein sequence ID" value="RST73066.1"/>
    <property type="molecule type" value="Genomic_DNA"/>
</dbReference>
<dbReference type="CDD" id="cd07067">
    <property type="entry name" value="HP_PGM_like"/>
    <property type="match status" value="1"/>
</dbReference>
<accession>A0A429XX67</accession>
<dbReference type="InterPro" id="IPR050275">
    <property type="entry name" value="PGM_Phosphatase"/>
</dbReference>
<feature type="binding site" evidence="1">
    <location>
        <position position="61"/>
    </location>
    <ligand>
        <name>substrate</name>
    </ligand>
</feature>
<dbReference type="InterPro" id="IPR013078">
    <property type="entry name" value="His_Pase_superF_clade-1"/>
</dbReference>
<protein>
    <submittedName>
        <fullName evidence="2">Histidine phosphatase family protein</fullName>
    </submittedName>
</protein>
<dbReference type="Proteomes" id="UP000287156">
    <property type="component" value="Unassembled WGS sequence"/>
</dbReference>
<dbReference type="GO" id="GO:0005737">
    <property type="term" value="C:cytoplasm"/>
    <property type="evidence" value="ECO:0007669"/>
    <property type="project" value="TreeGrafter"/>
</dbReference>
<sequence length="175" mass="20306">MQITFIRHLPTEWNKKTWLQGKRDIGITALTKNDSEEIEENKTLLKIRAPFDLVLASTLKRTQETAFLYGFEPEIEHLLDELDFGPFEGVPKRKLTEELGSQWEGNPLSITLGEPVRHLEERIISFLQKYKTRKNILAFGHGAWIRAALSYVKYGHINQMNRIEVKNNDCLSINI</sequence>
<evidence type="ECO:0000313" key="2">
    <source>
        <dbReference type="EMBL" id="RST73066.1"/>
    </source>
</evidence>
<dbReference type="AlphaFoldDB" id="A0A429XX67"/>